<keyword evidence="1" id="KW-0175">Coiled coil</keyword>
<feature type="compositionally biased region" description="Polar residues" evidence="2">
    <location>
        <begin position="1"/>
        <end position="11"/>
    </location>
</feature>
<name>A0A182RRR2_ANOFN</name>
<dbReference type="STRING" id="62324.A0A182RRR2"/>
<dbReference type="AlphaFoldDB" id="A0A182RRR2"/>
<protein>
    <submittedName>
        <fullName evidence="3">Uncharacterized protein</fullName>
    </submittedName>
</protein>
<feature type="coiled-coil region" evidence="1">
    <location>
        <begin position="298"/>
        <end position="353"/>
    </location>
</feature>
<feature type="region of interest" description="Disordered" evidence="2">
    <location>
        <begin position="1"/>
        <end position="23"/>
    </location>
</feature>
<organism evidence="3">
    <name type="scientific">Anopheles funestus</name>
    <name type="common">African malaria mosquito</name>
    <dbReference type="NCBI Taxonomy" id="62324"/>
    <lineage>
        <taxon>Eukaryota</taxon>
        <taxon>Metazoa</taxon>
        <taxon>Ecdysozoa</taxon>
        <taxon>Arthropoda</taxon>
        <taxon>Hexapoda</taxon>
        <taxon>Insecta</taxon>
        <taxon>Pterygota</taxon>
        <taxon>Neoptera</taxon>
        <taxon>Endopterygota</taxon>
        <taxon>Diptera</taxon>
        <taxon>Nematocera</taxon>
        <taxon>Culicoidea</taxon>
        <taxon>Culicidae</taxon>
        <taxon>Anophelinae</taxon>
        <taxon>Anopheles</taxon>
    </lineage>
</organism>
<evidence type="ECO:0000256" key="1">
    <source>
        <dbReference type="SAM" id="Coils"/>
    </source>
</evidence>
<accession>A0A182RRR2</accession>
<evidence type="ECO:0000313" key="3">
    <source>
        <dbReference type="EnsemblMetazoa" id="AFUN008958-PA"/>
    </source>
</evidence>
<dbReference type="VEuPathDB" id="VectorBase:AFUN2_001015"/>
<sequence>MADSSPESTGENMEGEYSSPEEQTTQIVNQKIMGQIQPLIEQNKYAALLQVIDLSIQHINQRKEINNLQQYIKQVLEDRVQIKSDLIVQHNFKTNVQSIEDVKHATSIRLREKLEAINAHMKSNDAMRLHLKEDDAVARSEMEEIKKLLEALTDKANVLQRTHKAGESRLKDLNQQLHIASEEKEKLQHDCHAIECEMHNVASDHAQCMQQIKNTLMEKESNIKQHVEELKREQQSLAKQASLFEQLQSEINAMRNNNEQLKQTVECELSKEAEHFRKQNAFLEQSFDEMKMKHEKLIEDMTETIAGLGKQNQEAEKRINVLKNTQYDLTIKLEKLNDQNSKLKKELDSYNRNRDREMEFARLKESIKASKASAKESVVKKINPLWSTRPKRLLFTKAANNNNNQANASININSESDQSCAFETSAYFEGKL</sequence>
<evidence type="ECO:0000256" key="2">
    <source>
        <dbReference type="SAM" id="MobiDB-lite"/>
    </source>
</evidence>
<reference evidence="3" key="1">
    <citation type="submission" date="2020-05" db="UniProtKB">
        <authorList>
            <consortium name="EnsemblMetazoa"/>
        </authorList>
    </citation>
    <scope>IDENTIFICATION</scope>
    <source>
        <strain evidence="3">FUMOZ</strain>
    </source>
</reference>
<proteinExistence type="predicted"/>
<dbReference type="EnsemblMetazoa" id="AFUN008958-RA">
    <property type="protein sequence ID" value="AFUN008958-PA"/>
    <property type="gene ID" value="AFUN008958"/>
</dbReference>
<feature type="coiled-coil region" evidence="1">
    <location>
        <begin position="142"/>
        <end position="271"/>
    </location>
</feature>
<dbReference type="VEuPathDB" id="VectorBase:AFUN008958"/>